<keyword evidence="2" id="KW-0175">Coiled coil</keyword>
<dbReference type="GO" id="GO:0015031">
    <property type="term" value="P:protein transport"/>
    <property type="evidence" value="ECO:0007669"/>
    <property type="project" value="UniProtKB-KW"/>
</dbReference>
<dbReference type="GeneID" id="30992679"/>
<dbReference type="Proteomes" id="UP000095085">
    <property type="component" value="Unassembled WGS sequence"/>
</dbReference>
<reference evidence="6" key="1">
    <citation type="submission" date="2016-05" db="EMBL/GenBank/DDBJ databases">
        <title>Comparative genomics of biotechnologically important yeasts.</title>
        <authorList>
            <consortium name="DOE Joint Genome Institute"/>
            <person name="Riley R."/>
            <person name="Haridas S."/>
            <person name="Wolfe K.H."/>
            <person name="Lopes M.R."/>
            <person name="Hittinger C.T."/>
            <person name="Goker M."/>
            <person name="Salamov A."/>
            <person name="Wisecaver J."/>
            <person name="Long T.M."/>
            <person name="Aerts A.L."/>
            <person name="Barry K."/>
            <person name="Choi C."/>
            <person name="Clum A."/>
            <person name="Coughlan A.Y."/>
            <person name="Deshpande S."/>
            <person name="Douglass A.P."/>
            <person name="Hanson S.J."/>
            <person name="Klenk H.-P."/>
            <person name="Labutti K."/>
            <person name="Lapidus A."/>
            <person name="Lindquist E."/>
            <person name="Lipzen A."/>
            <person name="Meier-Kolthoff J.P."/>
            <person name="Ohm R.A."/>
            <person name="Otillar R.P."/>
            <person name="Pangilinan J."/>
            <person name="Peng Y."/>
            <person name="Rokas A."/>
            <person name="Rosa C.A."/>
            <person name="Scheuner C."/>
            <person name="Sibirny A.A."/>
            <person name="Slot J.C."/>
            <person name="Stielow J.B."/>
            <person name="Sun H."/>
            <person name="Kurtzman C.P."/>
            <person name="Blackwell M."/>
            <person name="Grigoriev I.V."/>
            <person name="Jeffries T.W."/>
        </authorList>
    </citation>
    <scope>NUCLEOTIDE SEQUENCE [LARGE SCALE GENOMIC DNA]</scope>
    <source>
        <strain evidence="6">NRRL Y-1933</strain>
    </source>
</reference>
<dbReference type="AlphaFoldDB" id="A0A1E4RNE0"/>
<dbReference type="InterPro" id="IPR042855">
    <property type="entry name" value="V_SNARE_CC"/>
</dbReference>
<dbReference type="Gene3D" id="1.20.5.110">
    <property type="match status" value="1"/>
</dbReference>
<evidence type="ECO:0000313" key="6">
    <source>
        <dbReference type="Proteomes" id="UP000095085"/>
    </source>
</evidence>
<keyword evidence="6" id="KW-1185">Reference proteome</keyword>
<dbReference type="GO" id="GO:0016192">
    <property type="term" value="P:vesicle-mediated transport"/>
    <property type="evidence" value="ECO:0007669"/>
    <property type="project" value="InterPro"/>
</dbReference>
<dbReference type="OrthoDB" id="190375at2759"/>
<dbReference type="GO" id="GO:0016020">
    <property type="term" value="C:membrane"/>
    <property type="evidence" value="ECO:0007669"/>
    <property type="project" value="InterPro"/>
</dbReference>
<keyword evidence="3" id="KW-0812">Transmembrane</keyword>
<dbReference type="InterPro" id="IPR001388">
    <property type="entry name" value="Synaptobrevin-like"/>
</dbReference>
<dbReference type="InterPro" id="IPR051097">
    <property type="entry name" value="Synaptobrevin-like_transport"/>
</dbReference>
<gene>
    <name evidence="5" type="ORF">HYPBUDRAFT_10154</name>
</gene>
<dbReference type="EMBL" id="KV454539">
    <property type="protein sequence ID" value="ODV68711.1"/>
    <property type="molecule type" value="Genomic_DNA"/>
</dbReference>
<evidence type="ECO:0000256" key="3">
    <source>
        <dbReference type="SAM" id="Phobius"/>
    </source>
</evidence>
<protein>
    <submittedName>
        <fullName evidence="5">Synaptobrevin-domain-containing protein</fullName>
    </submittedName>
</protein>
<dbReference type="PRINTS" id="PR00219">
    <property type="entry name" value="SYNAPTOBREVN"/>
</dbReference>
<dbReference type="PANTHER" id="PTHR21136">
    <property type="entry name" value="SNARE PROTEINS"/>
    <property type="match status" value="1"/>
</dbReference>
<proteinExistence type="predicted"/>
<dbReference type="PANTHER" id="PTHR21136:SF168">
    <property type="entry name" value="VESICLE-ASSOCIATED MEMBRANE PROTEIN 9"/>
    <property type="match status" value="1"/>
</dbReference>
<keyword evidence="1" id="KW-0653">Protein transport</keyword>
<dbReference type="STRING" id="984485.A0A1E4RNE0"/>
<evidence type="ECO:0000256" key="2">
    <source>
        <dbReference type="PROSITE-ProRule" id="PRU00290"/>
    </source>
</evidence>
<keyword evidence="3" id="KW-0472">Membrane</keyword>
<keyword evidence="3" id="KW-1133">Transmembrane helix</keyword>
<sequence>MINKDLSKKLIHTTLTLNSTTLYTTENAQLVHLINNLNCSELISQELGLINASKTLIGSIPLTSSKITNFNLLLYFMKKTIHNSDGSTDLVTVITITDAEVNKTLILSVLKKITDKYVEFRLDMENNDNQGKAKSGEFKLYMNQIIKFEEMHYDSNQRIYNYGSINGRGDRDGSTSPSANDVINPNQLLLANEEVEEVRNLMLDNINKLLHRGDKIHLLVDQTDRLTNSSLVFQKRAQSIKKKMWLSKTRLMIMLIAGGILLIYLLLGVECGLPFFSQCFHH</sequence>
<organism evidence="5 6">
    <name type="scientific">Hyphopichia burtonii NRRL Y-1933</name>
    <dbReference type="NCBI Taxonomy" id="984485"/>
    <lineage>
        <taxon>Eukaryota</taxon>
        <taxon>Fungi</taxon>
        <taxon>Dikarya</taxon>
        <taxon>Ascomycota</taxon>
        <taxon>Saccharomycotina</taxon>
        <taxon>Pichiomycetes</taxon>
        <taxon>Debaryomycetaceae</taxon>
        <taxon>Hyphopichia</taxon>
    </lineage>
</organism>
<dbReference type="CDD" id="cd15843">
    <property type="entry name" value="R-SNARE"/>
    <property type="match status" value="1"/>
</dbReference>
<evidence type="ECO:0000313" key="5">
    <source>
        <dbReference type="EMBL" id="ODV68711.1"/>
    </source>
</evidence>
<evidence type="ECO:0000256" key="1">
    <source>
        <dbReference type="ARBA" id="ARBA00022927"/>
    </source>
</evidence>
<evidence type="ECO:0000259" key="4">
    <source>
        <dbReference type="PROSITE" id="PS50892"/>
    </source>
</evidence>
<dbReference type="RefSeq" id="XP_020077778.1">
    <property type="nucleotide sequence ID" value="XM_020218129.1"/>
</dbReference>
<dbReference type="SUPFAM" id="SSF58038">
    <property type="entry name" value="SNARE fusion complex"/>
    <property type="match status" value="1"/>
</dbReference>
<name>A0A1E4RNE0_9ASCO</name>
<feature type="transmembrane region" description="Helical" evidence="3">
    <location>
        <begin position="251"/>
        <end position="276"/>
    </location>
</feature>
<keyword evidence="1" id="KW-0813">Transport</keyword>
<dbReference type="Pfam" id="PF00957">
    <property type="entry name" value="Synaptobrevin"/>
    <property type="match status" value="1"/>
</dbReference>
<accession>A0A1E4RNE0</accession>
<feature type="domain" description="V-SNARE coiled-coil homology" evidence="4">
    <location>
        <begin position="187"/>
        <end position="247"/>
    </location>
</feature>
<dbReference type="PROSITE" id="PS50892">
    <property type="entry name" value="V_SNARE"/>
    <property type="match status" value="1"/>
</dbReference>